<feature type="domain" description="Glycosyltransferase 2-like" evidence="1">
    <location>
        <begin position="6"/>
        <end position="134"/>
    </location>
</feature>
<dbReference type="SUPFAM" id="SSF53448">
    <property type="entry name" value="Nucleotide-diphospho-sugar transferases"/>
    <property type="match status" value="1"/>
</dbReference>
<dbReference type="InterPro" id="IPR050834">
    <property type="entry name" value="Glycosyltransf_2"/>
</dbReference>
<evidence type="ECO:0000259" key="1">
    <source>
        <dbReference type="Pfam" id="PF00535"/>
    </source>
</evidence>
<dbReference type="EC" id="2.4.-.-" evidence="2"/>
<accession>A0ABT0HVS5</accession>
<evidence type="ECO:0000313" key="2">
    <source>
        <dbReference type="EMBL" id="MCK8496075.1"/>
    </source>
</evidence>
<reference evidence="2 3" key="1">
    <citation type="submission" date="2022-04" db="EMBL/GenBank/DDBJ databases">
        <title>Spirosoma sp. strain RP8 genome sequencing and assembly.</title>
        <authorList>
            <person name="Jung Y."/>
        </authorList>
    </citation>
    <scope>NUCLEOTIDE SEQUENCE [LARGE SCALE GENOMIC DNA]</scope>
    <source>
        <strain evidence="2 3">RP8</strain>
    </source>
</reference>
<dbReference type="CDD" id="cd00761">
    <property type="entry name" value="Glyco_tranf_GTA_type"/>
    <property type="match status" value="1"/>
</dbReference>
<keyword evidence="2" id="KW-0328">Glycosyltransferase</keyword>
<dbReference type="PANTHER" id="PTHR43685:SF2">
    <property type="entry name" value="GLYCOSYLTRANSFERASE 2-LIKE DOMAIN-CONTAINING PROTEIN"/>
    <property type="match status" value="1"/>
</dbReference>
<comment type="caution">
    <text evidence="2">The sequence shown here is derived from an EMBL/GenBank/DDBJ whole genome shotgun (WGS) entry which is preliminary data.</text>
</comment>
<proteinExistence type="predicted"/>
<dbReference type="InterPro" id="IPR001173">
    <property type="entry name" value="Glyco_trans_2-like"/>
</dbReference>
<dbReference type="Proteomes" id="UP001202180">
    <property type="component" value="Unassembled WGS sequence"/>
</dbReference>
<dbReference type="Gene3D" id="3.40.50.2000">
    <property type="entry name" value="Glycogen Phosphorylase B"/>
    <property type="match status" value="1"/>
</dbReference>
<name>A0ABT0HVS5_9BACT</name>
<gene>
    <name evidence="2" type="ORF">M0L20_29685</name>
</gene>
<dbReference type="Pfam" id="PF00535">
    <property type="entry name" value="Glycos_transf_2"/>
    <property type="match status" value="1"/>
</dbReference>
<dbReference type="Gene3D" id="3.90.550.10">
    <property type="entry name" value="Spore Coat Polysaccharide Biosynthesis Protein SpsA, Chain A"/>
    <property type="match status" value="1"/>
</dbReference>
<evidence type="ECO:0000313" key="3">
    <source>
        <dbReference type="Proteomes" id="UP001202180"/>
    </source>
</evidence>
<keyword evidence="3" id="KW-1185">Reference proteome</keyword>
<dbReference type="PANTHER" id="PTHR43685">
    <property type="entry name" value="GLYCOSYLTRANSFERASE"/>
    <property type="match status" value="1"/>
</dbReference>
<dbReference type="EMBL" id="JALPRF010000016">
    <property type="protein sequence ID" value="MCK8496075.1"/>
    <property type="molecule type" value="Genomic_DNA"/>
</dbReference>
<organism evidence="2 3">
    <name type="scientific">Spirosoma liriopis</name>
    <dbReference type="NCBI Taxonomy" id="2937440"/>
    <lineage>
        <taxon>Bacteria</taxon>
        <taxon>Pseudomonadati</taxon>
        <taxon>Bacteroidota</taxon>
        <taxon>Cytophagia</taxon>
        <taxon>Cytophagales</taxon>
        <taxon>Cytophagaceae</taxon>
        <taxon>Spirosoma</taxon>
    </lineage>
</organism>
<dbReference type="InterPro" id="IPR029044">
    <property type="entry name" value="Nucleotide-diphossugar_trans"/>
</dbReference>
<dbReference type="RefSeq" id="WP_248480943.1">
    <property type="nucleotide sequence ID" value="NZ_JALPRF010000016.1"/>
</dbReference>
<sequence length="620" mass="71775">MNKGISVIMPTYNQASFIRRAIESLLNQTHNEWELIIINDGSTDSTESLIKNHLANIKIRYYKHEKNKGLGACLNKGIDLAKYDLIAYLPSDDLFFSNHLEILYKTILDKQAYAACSGIKYNYTETFHYSGGAKTLGKPRDFSIQLVQILHKKIDQRWVERDELVTANLRFMFWDKLASYGSIVETNYVTAEWVNHPLQRHKIISELFGGGLTTYKQYYGVLDPICFLGSGNLIDEKFTSSILKEDMTKNLNDGLSTNTPHPLKILIVGELGFNPERFLLFEKLGHKLFGLWIQASGFLCSVGPFPYGNIETLTSMDEIHSVKPDIIYALLNYSAVNLAYSVQSKFPYIPFVWHFKESPFICRQNGSWDKLTELYSRADGRIYINERMKQWFEQFLLPKESLFYILDGDLPNAVWLEEEKTTLLSDSDGDIHTVICGRPYGIDSDHIATLAKQHIHVHIYGNYQQNTWSRWIQEAKIYSNGYLHLHNNCDPIDWVSEFSKYDAGWMHIYECDNYNELIRVSWNELNIPARVPTMLAAGLPLIVKSNHGHISYTNELVEKFDIGVSFDDYEQLGVLLRNKSYMSKVRINAWNVRKFFFFDQYVNDLVLFFHEVIMSKSKLI</sequence>
<dbReference type="GO" id="GO:0016757">
    <property type="term" value="F:glycosyltransferase activity"/>
    <property type="evidence" value="ECO:0007669"/>
    <property type="project" value="UniProtKB-KW"/>
</dbReference>
<keyword evidence="2" id="KW-0808">Transferase</keyword>
<protein>
    <submittedName>
        <fullName evidence="2">Glycosyltransferase</fullName>
        <ecNumber evidence="2">2.4.-.-</ecNumber>
    </submittedName>
</protein>